<protein>
    <submittedName>
        <fullName evidence="1">Uncharacterized protein</fullName>
    </submittedName>
</protein>
<dbReference type="AlphaFoldDB" id="A0A699UD95"/>
<proteinExistence type="predicted"/>
<accession>A0A699UD95</accession>
<organism evidence="1">
    <name type="scientific">Tanacetum cinerariifolium</name>
    <name type="common">Dalmatian daisy</name>
    <name type="synonym">Chrysanthemum cinerariifolium</name>
    <dbReference type="NCBI Taxonomy" id="118510"/>
    <lineage>
        <taxon>Eukaryota</taxon>
        <taxon>Viridiplantae</taxon>
        <taxon>Streptophyta</taxon>
        <taxon>Embryophyta</taxon>
        <taxon>Tracheophyta</taxon>
        <taxon>Spermatophyta</taxon>
        <taxon>Magnoliopsida</taxon>
        <taxon>eudicotyledons</taxon>
        <taxon>Gunneridae</taxon>
        <taxon>Pentapetalae</taxon>
        <taxon>asterids</taxon>
        <taxon>campanulids</taxon>
        <taxon>Asterales</taxon>
        <taxon>Asteraceae</taxon>
        <taxon>Asteroideae</taxon>
        <taxon>Anthemideae</taxon>
        <taxon>Anthemidinae</taxon>
        <taxon>Tanacetum</taxon>
    </lineage>
</organism>
<comment type="caution">
    <text evidence="1">The sequence shown here is derived from an EMBL/GenBank/DDBJ whole genome shotgun (WGS) entry which is preliminary data.</text>
</comment>
<evidence type="ECO:0000313" key="1">
    <source>
        <dbReference type="EMBL" id="GFD19973.1"/>
    </source>
</evidence>
<feature type="non-terminal residue" evidence="1">
    <location>
        <position position="1"/>
    </location>
</feature>
<reference evidence="1" key="1">
    <citation type="journal article" date="2019" name="Sci. Rep.">
        <title>Draft genome of Tanacetum cinerariifolium, the natural source of mosquito coil.</title>
        <authorList>
            <person name="Yamashiro T."/>
            <person name="Shiraishi A."/>
            <person name="Satake H."/>
            <person name="Nakayama K."/>
        </authorList>
    </citation>
    <scope>NUCLEOTIDE SEQUENCE</scope>
</reference>
<name>A0A699UD95_TANCI</name>
<gene>
    <name evidence="1" type="ORF">Tci_891942</name>
</gene>
<sequence length="124" mass="14666">DEKFARELKVELNKNIDWDEVIDHVKMKAKEDPAVKKYQALKRKPQTEAQARKNMMLYLKNIEEEESKVIKTLNETPVEKAAKRQKLDEEVEELKRHLQIMPNEDDDVYTEATPLSRKVPVVDY</sequence>
<dbReference type="EMBL" id="BKCJ011318688">
    <property type="protein sequence ID" value="GFD19973.1"/>
    <property type="molecule type" value="Genomic_DNA"/>
</dbReference>